<dbReference type="InterPro" id="IPR038148">
    <property type="entry name" value="Tn1545/Tn916_Xis"/>
</dbReference>
<sequence>MQETSALSIAQTARLLGIGRSTLYCIIKDGRLPVRKLGKRTLILREDLERFIAALPASNDPR</sequence>
<evidence type="ECO:0000313" key="2">
    <source>
        <dbReference type="EMBL" id="MCO6409056.1"/>
    </source>
</evidence>
<dbReference type="Proteomes" id="UP001320715">
    <property type="component" value="Unassembled WGS sequence"/>
</dbReference>
<name>A0ABT1CUK1_9HYPH</name>
<dbReference type="RefSeq" id="WP_252916049.1">
    <property type="nucleotide sequence ID" value="NZ_JAAAML010000002.1"/>
</dbReference>
<gene>
    <name evidence="2" type="ORF">GTW23_12795</name>
</gene>
<evidence type="ECO:0000313" key="3">
    <source>
        <dbReference type="Proteomes" id="UP001320715"/>
    </source>
</evidence>
<reference evidence="2 3" key="1">
    <citation type="submission" date="2020-01" db="EMBL/GenBank/DDBJ databases">
        <title>Genomes of bacteria type strains.</title>
        <authorList>
            <person name="Chen J."/>
            <person name="Zhu S."/>
            <person name="Yang J."/>
        </authorList>
    </citation>
    <scope>NUCLEOTIDE SEQUENCE [LARGE SCALE GENOMIC DNA]</scope>
    <source>
        <strain evidence="2 3">DSM 16655</strain>
    </source>
</reference>
<dbReference type="EMBL" id="JAAAML010000002">
    <property type="protein sequence ID" value="MCO6409056.1"/>
    <property type="molecule type" value="Genomic_DNA"/>
</dbReference>
<comment type="caution">
    <text evidence="2">The sequence shown here is derived from an EMBL/GenBank/DDBJ whole genome shotgun (WGS) entry which is preliminary data.</text>
</comment>
<dbReference type="Gene3D" id="3.90.105.50">
    <property type="match status" value="1"/>
</dbReference>
<protein>
    <submittedName>
        <fullName evidence="2">Helix-turn-helix domain-containing protein</fullName>
    </submittedName>
</protein>
<keyword evidence="3" id="KW-1185">Reference proteome</keyword>
<dbReference type="SUPFAM" id="SSF46955">
    <property type="entry name" value="Putative DNA-binding domain"/>
    <property type="match status" value="1"/>
</dbReference>
<dbReference type="NCBIfam" id="TIGR01764">
    <property type="entry name" value="excise"/>
    <property type="match status" value="1"/>
</dbReference>
<proteinExistence type="predicted"/>
<dbReference type="InterPro" id="IPR041657">
    <property type="entry name" value="HTH_17"/>
</dbReference>
<dbReference type="InterPro" id="IPR009061">
    <property type="entry name" value="DNA-bd_dom_put_sf"/>
</dbReference>
<dbReference type="Pfam" id="PF12728">
    <property type="entry name" value="HTH_17"/>
    <property type="match status" value="1"/>
</dbReference>
<dbReference type="InterPro" id="IPR010093">
    <property type="entry name" value="SinI_DNA-bd"/>
</dbReference>
<feature type="domain" description="Helix-turn-helix" evidence="1">
    <location>
        <begin position="7"/>
        <end position="54"/>
    </location>
</feature>
<evidence type="ECO:0000259" key="1">
    <source>
        <dbReference type="Pfam" id="PF12728"/>
    </source>
</evidence>
<organism evidence="2 3">
    <name type="scientific">Hoeflea alexandrii</name>
    <dbReference type="NCBI Taxonomy" id="288436"/>
    <lineage>
        <taxon>Bacteria</taxon>
        <taxon>Pseudomonadati</taxon>
        <taxon>Pseudomonadota</taxon>
        <taxon>Alphaproteobacteria</taxon>
        <taxon>Hyphomicrobiales</taxon>
        <taxon>Rhizobiaceae</taxon>
        <taxon>Hoeflea</taxon>
    </lineage>
</organism>
<accession>A0ABT1CUK1</accession>